<dbReference type="FunFam" id="1.10.10.60:FF:000016">
    <property type="entry name" value="Transcriptional activator Myb isoform A"/>
    <property type="match status" value="1"/>
</dbReference>
<evidence type="ECO:0000256" key="1">
    <source>
        <dbReference type="ARBA" id="ARBA00004604"/>
    </source>
</evidence>
<feature type="region of interest" description="Disordered" evidence="11">
    <location>
        <begin position="197"/>
        <end position="223"/>
    </location>
</feature>
<evidence type="ECO:0000256" key="9">
    <source>
        <dbReference type="ARBA" id="ARBA00057261"/>
    </source>
</evidence>
<dbReference type="PROSITE" id="PS50961">
    <property type="entry name" value="HTH_LA"/>
    <property type="match status" value="1"/>
</dbReference>
<dbReference type="GO" id="GO:0000981">
    <property type="term" value="F:DNA-binding transcription factor activity, RNA polymerase II-specific"/>
    <property type="evidence" value="ECO:0007669"/>
    <property type="project" value="TreeGrafter"/>
</dbReference>
<dbReference type="EMBL" id="VIEB01000172">
    <property type="protein sequence ID" value="TQE02613.1"/>
    <property type="molecule type" value="Genomic_DNA"/>
</dbReference>
<name>A0A540MWI1_MALBA</name>
<dbReference type="Pfam" id="PF05383">
    <property type="entry name" value="La"/>
    <property type="match status" value="1"/>
</dbReference>
<evidence type="ECO:0000259" key="12">
    <source>
        <dbReference type="PROSITE" id="PS50090"/>
    </source>
</evidence>
<evidence type="ECO:0000256" key="5">
    <source>
        <dbReference type="ARBA" id="ARBA00023015"/>
    </source>
</evidence>
<dbReference type="GO" id="GO:0000978">
    <property type="term" value="F:RNA polymerase II cis-regulatory region sequence-specific DNA binding"/>
    <property type="evidence" value="ECO:0007669"/>
    <property type="project" value="TreeGrafter"/>
</dbReference>
<dbReference type="SMART" id="SM00717">
    <property type="entry name" value="SANT"/>
    <property type="match status" value="3"/>
</dbReference>
<evidence type="ECO:0000256" key="7">
    <source>
        <dbReference type="ARBA" id="ARBA00023163"/>
    </source>
</evidence>
<reference evidence="17 18" key="1">
    <citation type="journal article" date="2019" name="G3 (Bethesda)">
        <title>Sequencing of a Wild Apple (Malus baccata) Genome Unravels the Differences Between Cultivated and Wild Apple Species Regarding Disease Resistance and Cold Tolerance.</title>
        <authorList>
            <person name="Chen X."/>
        </authorList>
    </citation>
    <scope>NUCLEOTIDE SEQUENCE [LARGE SCALE GENOMIC DNA]</scope>
    <source>
        <strain evidence="18">cv. Shandingzi</strain>
        <tissue evidence="17">Leaves</tissue>
    </source>
</reference>
<organism evidence="17 18">
    <name type="scientific">Malus baccata</name>
    <name type="common">Siberian crab apple</name>
    <name type="synonym">Pyrus baccata</name>
    <dbReference type="NCBI Taxonomy" id="106549"/>
    <lineage>
        <taxon>Eukaryota</taxon>
        <taxon>Viridiplantae</taxon>
        <taxon>Streptophyta</taxon>
        <taxon>Embryophyta</taxon>
        <taxon>Tracheophyta</taxon>
        <taxon>Spermatophyta</taxon>
        <taxon>Magnoliopsida</taxon>
        <taxon>eudicotyledons</taxon>
        <taxon>Gunneridae</taxon>
        <taxon>Pentapetalae</taxon>
        <taxon>rosids</taxon>
        <taxon>fabids</taxon>
        <taxon>Rosales</taxon>
        <taxon>Rosaceae</taxon>
        <taxon>Amygdaloideae</taxon>
        <taxon>Maleae</taxon>
        <taxon>Malus</taxon>
    </lineage>
</organism>
<keyword evidence="8" id="KW-0539">Nucleus</keyword>
<dbReference type="InterPro" id="IPR036390">
    <property type="entry name" value="WH_DNA-bd_sf"/>
</dbReference>
<feature type="domain" description="Myb-like" evidence="12">
    <location>
        <begin position="585"/>
        <end position="636"/>
    </location>
</feature>
<evidence type="ECO:0000256" key="8">
    <source>
        <dbReference type="ARBA" id="ARBA00023242"/>
    </source>
</evidence>
<evidence type="ECO:0000259" key="16">
    <source>
        <dbReference type="PROSITE" id="PS51939"/>
    </source>
</evidence>
<dbReference type="SMART" id="SM00715">
    <property type="entry name" value="LA"/>
    <property type="match status" value="1"/>
</dbReference>
<dbReference type="InterPro" id="IPR036388">
    <property type="entry name" value="WH-like_DNA-bd_sf"/>
</dbReference>
<dbReference type="Proteomes" id="UP000315295">
    <property type="component" value="Unassembled WGS sequence"/>
</dbReference>
<dbReference type="GO" id="GO:1990904">
    <property type="term" value="C:ribonucleoprotein complex"/>
    <property type="evidence" value="ECO:0007669"/>
    <property type="project" value="UniProtKB-UniRule"/>
</dbReference>
<dbReference type="CDD" id="cd00167">
    <property type="entry name" value="SANT"/>
    <property type="match status" value="3"/>
</dbReference>
<dbReference type="SUPFAM" id="SSF54928">
    <property type="entry name" value="RNA-binding domain, RBD"/>
    <property type="match status" value="2"/>
</dbReference>
<evidence type="ECO:0000256" key="11">
    <source>
        <dbReference type="SAM" id="MobiDB-lite"/>
    </source>
</evidence>
<dbReference type="PROSITE" id="PS51294">
    <property type="entry name" value="HTH_MYB"/>
    <property type="match status" value="3"/>
</dbReference>
<dbReference type="FunFam" id="1.10.10.10:FF:000795">
    <property type="entry name" value="La protein 2"/>
    <property type="match status" value="1"/>
</dbReference>
<dbReference type="SUPFAM" id="SSF46689">
    <property type="entry name" value="Homeodomain-like"/>
    <property type="match status" value="2"/>
</dbReference>
<feature type="region of interest" description="Disordered" evidence="11">
    <location>
        <begin position="241"/>
        <end position="322"/>
    </location>
</feature>
<evidence type="ECO:0000259" key="14">
    <source>
        <dbReference type="PROSITE" id="PS50961"/>
    </source>
</evidence>
<dbReference type="InterPro" id="IPR050560">
    <property type="entry name" value="MYB_TF"/>
</dbReference>
<dbReference type="InterPro" id="IPR001005">
    <property type="entry name" value="SANT/Myb"/>
</dbReference>
<comment type="caution">
    <text evidence="17">The sequence shown here is derived from an EMBL/GenBank/DDBJ whole genome shotgun (WGS) entry which is preliminary data.</text>
</comment>
<dbReference type="GO" id="GO:0005730">
    <property type="term" value="C:nucleolus"/>
    <property type="evidence" value="ECO:0007669"/>
    <property type="project" value="UniProtKB-SubCell"/>
</dbReference>
<gene>
    <name evidence="17" type="ORF">C1H46_011769</name>
</gene>
<keyword evidence="4 10" id="KW-0694">RNA-binding</keyword>
<dbReference type="PROSITE" id="PS50102">
    <property type="entry name" value="RRM"/>
    <property type="match status" value="1"/>
</dbReference>
<feature type="compositionally biased region" description="Basic and acidic residues" evidence="11">
    <location>
        <begin position="284"/>
        <end position="311"/>
    </location>
</feature>
<comment type="subcellular location">
    <subcellularLocation>
        <location evidence="1">Nucleus</location>
        <location evidence="1">Nucleolus</location>
    </subcellularLocation>
    <subcellularLocation>
        <location evidence="2">Nucleus</location>
        <location evidence="2">Nucleoplasm</location>
    </subcellularLocation>
</comment>
<dbReference type="Pfam" id="PF00249">
    <property type="entry name" value="Myb_DNA-binding"/>
    <property type="match status" value="1"/>
</dbReference>
<dbReference type="PROSITE" id="PS50090">
    <property type="entry name" value="MYB_LIKE"/>
    <property type="match status" value="3"/>
</dbReference>
<feature type="compositionally biased region" description="Basic residues" evidence="11">
    <location>
        <begin position="426"/>
        <end position="441"/>
    </location>
</feature>
<dbReference type="Pfam" id="PF08777">
    <property type="entry name" value="RRM_3"/>
    <property type="match status" value="1"/>
</dbReference>
<keyword evidence="7" id="KW-0804">Transcription</keyword>
<dbReference type="InterPro" id="IPR012677">
    <property type="entry name" value="Nucleotide-bd_a/b_plait_sf"/>
</dbReference>
<accession>A0A540MWI1</accession>
<evidence type="ECO:0000259" key="13">
    <source>
        <dbReference type="PROSITE" id="PS50102"/>
    </source>
</evidence>
<evidence type="ECO:0000256" key="6">
    <source>
        <dbReference type="ARBA" id="ARBA00023125"/>
    </source>
</evidence>
<sequence>MATPSLDEETSKKVIRQVEFYFSDSNLPRDDFLSKTIGESEDGLVSLALICSFSRMRNHLSLGDVKPDSVPEATIKAVAETLRLSATLKLSEDGTKVGRANEMLKPEEVIEQVDIRTVAASPFAFDVKLEDVETFFRQFAKVNSVRLPRHVADKKLLCGTALVEFSTEEEANKILEQSLECAGVKLELKPKRDFDADREREVKEYEARPVTSTKGKNNPKAEADYPKGLIVAFTLKSLSGKGPAVVSGTPDNANGSTNGTSEETENKASEDVKVANEDVEVSGEDAKDKENSDEKNSLDDVKETGDGEKSSEGSVPKGGEKEERLNAAAYKDNMDVVLREDLKAVFEKFGTVKYIDFKIGEESGYIRFEEPEAAQKARAAAVFTEQGGLAVKNFIATLEPVSGEAEKEYWSLFRGNQEKFRDSKNHRGGRGGKHHRGGWKGRSRDNDKSGGRPNLFSNLPFLRFDLQICSVAIASSILRLREISILRSSKLSWVLCSTRNPVMQLDLNSTPSEELCDSIQNVQVLHGRTSGPIRRSTKGQWTPEEDEILRRAVERFKGKNWKKIAECFNGRTDTQCLHRWQKVLNPRMVKGPWSKEEDDIIIEWVEKYGPKDWCSIAQHLPGRIGKQCRERWHNHLNPAIKKDAWTQAEEFALIRAHQIYGNQWAEITRFLPGRTDNAIKNHWNNSLKKKLDSVKMKYHPYLKLGQGIPRELVESHALDFCVLPEKKDTENVKSSSSAKKLLKSDILIVEGVQINRL</sequence>
<evidence type="ECO:0000313" key="18">
    <source>
        <dbReference type="Proteomes" id="UP000315295"/>
    </source>
</evidence>
<dbReference type="GO" id="GO:0005654">
    <property type="term" value="C:nucleoplasm"/>
    <property type="evidence" value="ECO:0007669"/>
    <property type="project" value="UniProtKB-SubCell"/>
</dbReference>
<dbReference type="AlphaFoldDB" id="A0A540MWI1"/>
<evidence type="ECO:0000256" key="4">
    <source>
        <dbReference type="ARBA" id="ARBA00022884"/>
    </source>
</evidence>
<feature type="compositionally biased region" description="Polar residues" evidence="11">
    <location>
        <begin position="249"/>
        <end position="261"/>
    </location>
</feature>
<keyword evidence="3" id="KW-0677">Repeat</keyword>
<protein>
    <submittedName>
        <fullName evidence="17">Uncharacterized protein</fullName>
    </submittedName>
</protein>
<keyword evidence="18" id="KW-1185">Reference proteome</keyword>
<dbReference type="CDD" id="cd12291">
    <property type="entry name" value="RRM1_La"/>
    <property type="match status" value="1"/>
</dbReference>
<dbReference type="SUPFAM" id="SSF46785">
    <property type="entry name" value="Winged helix' DNA-binding domain"/>
    <property type="match status" value="1"/>
</dbReference>
<dbReference type="Pfam" id="PF00076">
    <property type="entry name" value="RRM_1"/>
    <property type="match status" value="1"/>
</dbReference>
<dbReference type="InterPro" id="IPR000504">
    <property type="entry name" value="RRM_dom"/>
</dbReference>
<dbReference type="Gene3D" id="3.30.70.330">
    <property type="match status" value="2"/>
</dbReference>
<dbReference type="FunFam" id="1.10.10.60:FF:000010">
    <property type="entry name" value="Transcriptional activator Myb isoform A"/>
    <property type="match status" value="1"/>
</dbReference>
<feature type="domain" description="RRM" evidence="13">
    <location>
        <begin position="116"/>
        <end position="201"/>
    </location>
</feature>
<feature type="domain" description="Myb-like" evidence="12">
    <location>
        <begin position="538"/>
        <end position="584"/>
    </location>
</feature>
<feature type="domain" description="HTH myb-type" evidence="15">
    <location>
        <begin position="641"/>
        <end position="691"/>
    </location>
</feature>
<proteinExistence type="predicted"/>
<dbReference type="InterPro" id="IPR014886">
    <property type="entry name" value="La_xRRM"/>
</dbReference>
<evidence type="ECO:0000256" key="2">
    <source>
        <dbReference type="ARBA" id="ARBA00004642"/>
    </source>
</evidence>
<dbReference type="InterPro" id="IPR006630">
    <property type="entry name" value="La_HTH"/>
</dbReference>
<dbReference type="InterPro" id="IPR009057">
    <property type="entry name" value="Homeodomain-like_sf"/>
</dbReference>
<evidence type="ECO:0000256" key="10">
    <source>
        <dbReference type="PROSITE-ProRule" id="PRU00332"/>
    </source>
</evidence>
<evidence type="ECO:0000256" key="3">
    <source>
        <dbReference type="ARBA" id="ARBA00022737"/>
    </source>
</evidence>
<feature type="domain" description="HTH myb-type" evidence="15">
    <location>
        <begin position="538"/>
        <end position="584"/>
    </location>
</feature>
<evidence type="ECO:0000259" key="15">
    <source>
        <dbReference type="PROSITE" id="PS51294"/>
    </source>
</evidence>
<dbReference type="PROSITE" id="PS51939">
    <property type="entry name" value="XRRM"/>
    <property type="match status" value="1"/>
</dbReference>
<dbReference type="Gene3D" id="1.10.10.10">
    <property type="entry name" value="Winged helix-like DNA-binding domain superfamily/Winged helix DNA-binding domain"/>
    <property type="match status" value="1"/>
</dbReference>
<dbReference type="PRINTS" id="PR00302">
    <property type="entry name" value="LUPUSLA"/>
</dbReference>
<feature type="compositionally biased region" description="Basic and acidic residues" evidence="11">
    <location>
        <begin position="264"/>
        <end position="276"/>
    </location>
</feature>
<dbReference type="SMART" id="SM00360">
    <property type="entry name" value="RRM"/>
    <property type="match status" value="2"/>
</dbReference>
<dbReference type="PANTHER" id="PTHR45614">
    <property type="entry name" value="MYB PROTEIN-RELATED"/>
    <property type="match status" value="1"/>
</dbReference>
<evidence type="ECO:0000313" key="17">
    <source>
        <dbReference type="EMBL" id="TQE02613.1"/>
    </source>
</evidence>
<feature type="domain" description="Myb-like" evidence="12">
    <location>
        <begin position="637"/>
        <end position="687"/>
    </location>
</feature>
<feature type="domain" description="HTH La-type RNA-binding" evidence="14">
    <location>
        <begin position="4"/>
        <end position="109"/>
    </location>
</feature>
<keyword evidence="6" id="KW-0238">DNA-binding</keyword>
<feature type="domain" description="HTH myb-type" evidence="15">
    <location>
        <begin position="585"/>
        <end position="640"/>
    </location>
</feature>
<dbReference type="Gene3D" id="1.10.10.60">
    <property type="entry name" value="Homeodomain-like"/>
    <property type="match status" value="3"/>
</dbReference>
<feature type="compositionally biased region" description="Basic and acidic residues" evidence="11">
    <location>
        <begin position="197"/>
        <end position="207"/>
    </location>
</feature>
<dbReference type="STRING" id="106549.A0A540MWI1"/>
<dbReference type="CDD" id="cd08030">
    <property type="entry name" value="LA_like_plant"/>
    <property type="match status" value="1"/>
</dbReference>
<dbReference type="Pfam" id="PF13921">
    <property type="entry name" value="Myb_DNA-bind_6"/>
    <property type="match status" value="1"/>
</dbReference>
<dbReference type="GO" id="GO:0006396">
    <property type="term" value="P:RNA processing"/>
    <property type="evidence" value="ECO:0007669"/>
    <property type="project" value="InterPro"/>
</dbReference>
<dbReference type="InterPro" id="IPR002344">
    <property type="entry name" value="Lupus_La"/>
</dbReference>
<feature type="domain" description="XRRM" evidence="16">
    <location>
        <begin position="314"/>
        <end position="442"/>
    </location>
</feature>
<keyword evidence="5" id="KW-0805">Transcription regulation</keyword>
<comment type="function">
    <text evidence="9">Binds to the 3' poly(U) terminus of nascent RNA polymerase III transcripts, protecting them from exonuclease digestion and facilitating their folding and maturation.</text>
</comment>
<dbReference type="PANTHER" id="PTHR45614:SF266">
    <property type="entry name" value="TRANSCRIPTION FACTOR MYB3R-4"/>
    <property type="match status" value="1"/>
</dbReference>
<dbReference type="GO" id="GO:0003723">
    <property type="term" value="F:RNA binding"/>
    <property type="evidence" value="ECO:0007669"/>
    <property type="project" value="UniProtKB-UniRule"/>
</dbReference>
<dbReference type="InterPro" id="IPR035979">
    <property type="entry name" value="RBD_domain_sf"/>
</dbReference>
<dbReference type="InterPro" id="IPR017930">
    <property type="entry name" value="Myb_dom"/>
</dbReference>
<feature type="region of interest" description="Disordered" evidence="11">
    <location>
        <begin position="420"/>
        <end position="451"/>
    </location>
</feature>